<dbReference type="GO" id="GO:0006298">
    <property type="term" value="P:mismatch repair"/>
    <property type="evidence" value="ECO:0007669"/>
    <property type="project" value="TreeGrafter"/>
</dbReference>
<evidence type="ECO:0000256" key="14">
    <source>
        <dbReference type="HAMAP-Rule" id="MF_00052"/>
    </source>
</evidence>
<dbReference type="GO" id="GO:0043137">
    <property type="term" value="P:DNA replication, removal of RNA primer"/>
    <property type="evidence" value="ECO:0007669"/>
    <property type="project" value="TreeGrafter"/>
</dbReference>
<keyword evidence="12 14" id="KW-0378">Hydrolase</keyword>
<accession>A0A1F4U4X8</accession>
<comment type="function">
    <text evidence="3 14 16">Endonuclease that specifically degrades the RNA of RNA-DNA hybrids.</text>
</comment>
<dbReference type="NCBIfam" id="NF000595">
    <property type="entry name" value="PRK00015.1-3"/>
    <property type="match status" value="1"/>
</dbReference>
<dbReference type="EMBL" id="MEUJ01000005">
    <property type="protein sequence ID" value="OGC40014.1"/>
    <property type="molecule type" value="Genomic_DNA"/>
</dbReference>
<dbReference type="InterPro" id="IPR012337">
    <property type="entry name" value="RNaseH-like_sf"/>
</dbReference>
<comment type="catalytic activity">
    <reaction evidence="1 14 15 16">
        <text>Endonucleolytic cleavage to 5'-phosphomonoester.</text>
        <dbReference type="EC" id="3.1.26.4"/>
    </reaction>
</comment>
<feature type="binding site" evidence="14 15">
    <location>
        <position position="25"/>
    </location>
    <ligand>
        <name>a divalent metal cation</name>
        <dbReference type="ChEBI" id="CHEBI:60240"/>
    </ligand>
</feature>
<evidence type="ECO:0000256" key="10">
    <source>
        <dbReference type="ARBA" id="ARBA00022723"/>
    </source>
</evidence>
<comment type="cofactor">
    <cofactor evidence="14 15">
        <name>Mn(2+)</name>
        <dbReference type="ChEBI" id="CHEBI:29035"/>
    </cofactor>
    <cofactor evidence="14 15">
        <name>Mg(2+)</name>
        <dbReference type="ChEBI" id="CHEBI:18420"/>
    </cofactor>
    <text evidence="14 15">Manganese or magnesium. Binds 1 divalent metal ion per monomer in the absence of substrate. May bind a second metal ion after substrate binding.</text>
</comment>
<dbReference type="InterPro" id="IPR024567">
    <property type="entry name" value="RNase_HII/HIII_dom"/>
</dbReference>
<dbReference type="PROSITE" id="PS51975">
    <property type="entry name" value="RNASE_H_2"/>
    <property type="match status" value="1"/>
</dbReference>
<dbReference type="Pfam" id="PF01351">
    <property type="entry name" value="RNase_HII"/>
    <property type="match status" value="1"/>
</dbReference>
<dbReference type="Gene3D" id="3.30.420.10">
    <property type="entry name" value="Ribonuclease H-like superfamily/Ribonuclease H"/>
    <property type="match status" value="1"/>
</dbReference>
<dbReference type="SUPFAM" id="SSF53098">
    <property type="entry name" value="Ribonuclease H-like"/>
    <property type="match status" value="1"/>
</dbReference>
<evidence type="ECO:0000256" key="3">
    <source>
        <dbReference type="ARBA" id="ARBA00004065"/>
    </source>
</evidence>
<keyword evidence="9 14" id="KW-0540">Nuclease</keyword>
<evidence type="ECO:0000256" key="12">
    <source>
        <dbReference type="ARBA" id="ARBA00022801"/>
    </source>
</evidence>
<dbReference type="PANTHER" id="PTHR10954:SF18">
    <property type="entry name" value="RIBONUCLEASE HII"/>
    <property type="match status" value="1"/>
</dbReference>
<evidence type="ECO:0000256" key="2">
    <source>
        <dbReference type="ARBA" id="ARBA00001946"/>
    </source>
</evidence>
<evidence type="ECO:0000256" key="16">
    <source>
        <dbReference type="RuleBase" id="RU003515"/>
    </source>
</evidence>
<gene>
    <name evidence="14" type="primary">rnhB</name>
    <name evidence="18" type="ORF">A2438_05850</name>
</gene>
<comment type="caution">
    <text evidence="18">The sequence shown here is derived from an EMBL/GenBank/DDBJ whole genome shotgun (WGS) entry which is preliminary data.</text>
</comment>
<dbReference type="PANTHER" id="PTHR10954">
    <property type="entry name" value="RIBONUCLEASE H2 SUBUNIT A"/>
    <property type="match status" value="1"/>
</dbReference>
<evidence type="ECO:0000256" key="1">
    <source>
        <dbReference type="ARBA" id="ARBA00000077"/>
    </source>
</evidence>
<comment type="cofactor">
    <cofactor evidence="2">
        <name>Mg(2+)</name>
        <dbReference type="ChEBI" id="CHEBI:18420"/>
    </cofactor>
</comment>
<keyword evidence="13 14" id="KW-0464">Manganese</keyword>
<dbReference type="GO" id="GO:0004523">
    <property type="term" value="F:RNA-DNA hybrid ribonuclease activity"/>
    <property type="evidence" value="ECO:0007669"/>
    <property type="project" value="UniProtKB-UniRule"/>
</dbReference>
<dbReference type="InterPro" id="IPR001352">
    <property type="entry name" value="RNase_HII/HIII"/>
</dbReference>
<evidence type="ECO:0000256" key="6">
    <source>
        <dbReference type="ARBA" id="ARBA00012180"/>
    </source>
</evidence>
<dbReference type="FunFam" id="3.30.420.10:FF:000006">
    <property type="entry name" value="Ribonuclease HII"/>
    <property type="match status" value="1"/>
</dbReference>
<dbReference type="GO" id="GO:0003723">
    <property type="term" value="F:RNA binding"/>
    <property type="evidence" value="ECO:0007669"/>
    <property type="project" value="UniProtKB-UniRule"/>
</dbReference>
<evidence type="ECO:0000256" key="9">
    <source>
        <dbReference type="ARBA" id="ARBA00022722"/>
    </source>
</evidence>
<feature type="binding site" evidence="14 15">
    <location>
        <position position="114"/>
    </location>
    <ligand>
        <name>a divalent metal cation</name>
        <dbReference type="ChEBI" id="CHEBI:60240"/>
    </ligand>
</feature>
<dbReference type="GO" id="GO:0032299">
    <property type="term" value="C:ribonuclease H2 complex"/>
    <property type="evidence" value="ECO:0007669"/>
    <property type="project" value="TreeGrafter"/>
</dbReference>
<evidence type="ECO:0000256" key="7">
    <source>
        <dbReference type="ARBA" id="ARBA00019179"/>
    </source>
</evidence>
<evidence type="ECO:0000313" key="19">
    <source>
        <dbReference type="Proteomes" id="UP000179242"/>
    </source>
</evidence>
<evidence type="ECO:0000256" key="5">
    <source>
        <dbReference type="ARBA" id="ARBA00007383"/>
    </source>
</evidence>
<organism evidence="18 19">
    <name type="scientific">candidate division WOR-1 bacterium RIFOXYC2_FULL_46_14</name>
    <dbReference type="NCBI Taxonomy" id="1802587"/>
    <lineage>
        <taxon>Bacteria</taxon>
        <taxon>Bacillati</taxon>
        <taxon>Saganbacteria</taxon>
    </lineage>
</organism>
<dbReference type="AlphaFoldDB" id="A0A1F4U4X8"/>
<protein>
    <recommendedName>
        <fullName evidence="7 14">Ribonuclease HII</fullName>
        <shortName evidence="14">RNase HII</shortName>
        <ecNumber evidence="6 14">3.1.26.4</ecNumber>
    </recommendedName>
</protein>
<evidence type="ECO:0000256" key="11">
    <source>
        <dbReference type="ARBA" id="ARBA00022759"/>
    </source>
</evidence>
<dbReference type="InterPro" id="IPR022898">
    <property type="entry name" value="RNase_HII"/>
</dbReference>
<comment type="similarity">
    <text evidence="5 14 16">Belongs to the RNase HII family.</text>
</comment>
<comment type="subcellular location">
    <subcellularLocation>
        <location evidence="4 14">Cytoplasm</location>
    </subcellularLocation>
</comment>
<keyword evidence="8 14" id="KW-0963">Cytoplasm</keyword>
<dbReference type="GO" id="GO:0030145">
    <property type="term" value="F:manganese ion binding"/>
    <property type="evidence" value="ECO:0007669"/>
    <property type="project" value="UniProtKB-UniRule"/>
</dbReference>
<dbReference type="CDD" id="cd07182">
    <property type="entry name" value="RNase_HII_bacteria_HII_like"/>
    <property type="match status" value="1"/>
</dbReference>
<reference evidence="18 19" key="1">
    <citation type="journal article" date="2016" name="Nat. Commun.">
        <title>Thousands of microbial genomes shed light on interconnected biogeochemical processes in an aquifer system.</title>
        <authorList>
            <person name="Anantharaman K."/>
            <person name="Brown C.T."/>
            <person name="Hug L.A."/>
            <person name="Sharon I."/>
            <person name="Castelle C.J."/>
            <person name="Probst A.J."/>
            <person name="Thomas B.C."/>
            <person name="Singh A."/>
            <person name="Wilkins M.J."/>
            <person name="Karaoz U."/>
            <person name="Brodie E.L."/>
            <person name="Williams K.H."/>
            <person name="Hubbard S.S."/>
            <person name="Banfield J.F."/>
        </authorList>
    </citation>
    <scope>NUCLEOTIDE SEQUENCE [LARGE SCALE GENOMIC DNA]</scope>
</reference>
<dbReference type="GO" id="GO:0005737">
    <property type="term" value="C:cytoplasm"/>
    <property type="evidence" value="ECO:0007669"/>
    <property type="project" value="UniProtKB-SubCell"/>
</dbReference>
<dbReference type="Proteomes" id="UP000179242">
    <property type="component" value="Unassembled WGS sequence"/>
</dbReference>
<feature type="domain" description="RNase H type-2" evidence="17">
    <location>
        <begin position="18"/>
        <end position="200"/>
    </location>
</feature>
<evidence type="ECO:0000256" key="4">
    <source>
        <dbReference type="ARBA" id="ARBA00004496"/>
    </source>
</evidence>
<dbReference type="EC" id="3.1.26.4" evidence="6 14"/>
<name>A0A1F4U4X8_UNCSA</name>
<evidence type="ECO:0000256" key="15">
    <source>
        <dbReference type="PROSITE-ProRule" id="PRU01319"/>
    </source>
</evidence>
<evidence type="ECO:0000256" key="13">
    <source>
        <dbReference type="ARBA" id="ARBA00023211"/>
    </source>
</evidence>
<evidence type="ECO:0000259" key="17">
    <source>
        <dbReference type="PROSITE" id="PS51975"/>
    </source>
</evidence>
<dbReference type="NCBIfam" id="NF000594">
    <property type="entry name" value="PRK00015.1-1"/>
    <property type="match status" value="1"/>
</dbReference>
<feature type="binding site" evidence="14 15">
    <location>
        <position position="24"/>
    </location>
    <ligand>
        <name>a divalent metal cation</name>
        <dbReference type="ChEBI" id="CHEBI:60240"/>
    </ligand>
</feature>
<keyword evidence="11 14" id="KW-0255">Endonuclease</keyword>
<proteinExistence type="inferred from homology"/>
<evidence type="ECO:0000256" key="8">
    <source>
        <dbReference type="ARBA" id="ARBA00022490"/>
    </source>
</evidence>
<dbReference type="HAMAP" id="MF_00052_B">
    <property type="entry name" value="RNase_HII_B"/>
    <property type="match status" value="1"/>
</dbReference>
<dbReference type="InterPro" id="IPR036397">
    <property type="entry name" value="RNaseH_sf"/>
</dbReference>
<sequence length="200" mass="22237">MTPPSFRYEQALYKKGCRLVAGVDEAGRGPLAGPLVAAAVILTSRVEGLDDSKLLSSSEREKIFKIIAKEALAIGIGVVSHKVIDRINIHCATLLAMKQAVLNLVYYPDYLLVDGKFKIDVDFPQTAIIAGDKRCYSIAAASVVAKVTRDRMMLRYHKKFPQYQFDRHKGYGTQLHLECLEKHGPSPIHRVSFAPVKELI</sequence>
<keyword evidence="10 14" id="KW-0479">Metal-binding</keyword>
<evidence type="ECO:0000313" key="18">
    <source>
        <dbReference type="EMBL" id="OGC40014.1"/>
    </source>
</evidence>